<gene>
    <name evidence="2" type="ORF">QQF64_035749</name>
</gene>
<name>A0ABR3NHD8_9TELE</name>
<dbReference type="Gene3D" id="3.90.1720.10">
    <property type="entry name" value="endopeptidase domain like (from Nostoc punctiforme)"/>
    <property type="match status" value="1"/>
</dbReference>
<organism evidence="2 3">
    <name type="scientific">Cirrhinus molitorella</name>
    <name type="common">mud carp</name>
    <dbReference type="NCBI Taxonomy" id="172907"/>
    <lineage>
        <taxon>Eukaryota</taxon>
        <taxon>Metazoa</taxon>
        <taxon>Chordata</taxon>
        <taxon>Craniata</taxon>
        <taxon>Vertebrata</taxon>
        <taxon>Euteleostomi</taxon>
        <taxon>Actinopterygii</taxon>
        <taxon>Neopterygii</taxon>
        <taxon>Teleostei</taxon>
        <taxon>Ostariophysi</taxon>
        <taxon>Cypriniformes</taxon>
        <taxon>Cyprinidae</taxon>
        <taxon>Labeoninae</taxon>
        <taxon>Labeonini</taxon>
        <taxon>Cirrhinus</taxon>
    </lineage>
</organism>
<dbReference type="EMBL" id="JAYMGO010000004">
    <property type="protein sequence ID" value="KAL1276126.1"/>
    <property type="molecule type" value="Genomic_DNA"/>
</dbReference>
<feature type="domain" description="LRAT" evidence="1">
    <location>
        <begin position="20"/>
        <end position="134"/>
    </location>
</feature>
<dbReference type="Pfam" id="PF04970">
    <property type="entry name" value="LRAT"/>
    <property type="match status" value="1"/>
</dbReference>
<evidence type="ECO:0000259" key="1">
    <source>
        <dbReference type="PROSITE" id="PS51934"/>
    </source>
</evidence>
<keyword evidence="3" id="KW-1185">Reference proteome</keyword>
<proteinExistence type="predicted"/>
<protein>
    <recommendedName>
        <fullName evidence="1">LRAT domain-containing protein</fullName>
    </recommendedName>
</protein>
<comment type="caution">
    <text evidence="2">The sequence shown here is derived from an EMBL/GenBank/DDBJ whole genome shotgun (WGS) entry which is preliminary data.</text>
</comment>
<evidence type="ECO:0000313" key="2">
    <source>
        <dbReference type="EMBL" id="KAL1276126.1"/>
    </source>
</evidence>
<dbReference type="Proteomes" id="UP001558613">
    <property type="component" value="Unassembled WGS sequence"/>
</dbReference>
<dbReference type="PROSITE" id="PS51934">
    <property type="entry name" value="LRAT"/>
    <property type="match status" value="1"/>
</dbReference>
<accession>A0ABR3NHD8</accession>
<evidence type="ECO:0000313" key="3">
    <source>
        <dbReference type="Proteomes" id="UP001558613"/>
    </source>
</evidence>
<dbReference type="InterPro" id="IPR007053">
    <property type="entry name" value="LRAT_dom"/>
</dbReference>
<sequence>MKPYCGESAALKDTAVSFLDRLADVTIYMHWAVYVGKGTVHGLENIKNDDEDIFHITGYVFPKASDCLFGKMNEISGKPWKFNYLDGEIKVRSTNDMKKVIRKMHKNCRMWDLFMNNCEHVATYIRYGEKHFKQIGAKAAGLCKLKFPTFTYEDEL</sequence>
<reference evidence="2 3" key="1">
    <citation type="submission" date="2023-09" db="EMBL/GenBank/DDBJ databases">
        <authorList>
            <person name="Wang M."/>
        </authorList>
    </citation>
    <scope>NUCLEOTIDE SEQUENCE [LARGE SCALE GENOMIC DNA]</scope>
    <source>
        <strain evidence="2">GT-2023</strain>
        <tissue evidence="2">Liver</tissue>
    </source>
</reference>